<dbReference type="SUPFAM" id="SSF53822">
    <property type="entry name" value="Periplasmic binding protein-like I"/>
    <property type="match status" value="1"/>
</dbReference>
<name>A0A090ZW12_PAEMA</name>
<dbReference type="CDD" id="cd01392">
    <property type="entry name" value="HTH_LacI"/>
    <property type="match status" value="1"/>
</dbReference>
<keyword evidence="3" id="KW-0804">Transcription</keyword>
<protein>
    <submittedName>
        <fullName evidence="5">Periplasmic binding s and sugar binding domain of LacI family protein</fullName>
    </submittedName>
</protein>
<dbReference type="GeneID" id="77007639"/>
<dbReference type="PANTHER" id="PTHR30146">
    <property type="entry name" value="LACI-RELATED TRANSCRIPTIONAL REPRESSOR"/>
    <property type="match status" value="1"/>
</dbReference>
<dbReference type="PATRIC" id="fig|44252.3.peg.3350"/>
<dbReference type="InterPro" id="IPR028082">
    <property type="entry name" value="Peripla_BP_I"/>
</dbReference>
<comment type="caution">
    <text evidence="5">The sequence shown here is derived from an EMBL/GenBank/DDBJ whole genome shotgun (WGS) entry which is preliminary data.</text>
</comment>
<dbReference type="Gene3D" id="1.10.260.40">
    <property type="entry name" value="lambda repressor-like DNA-binding domains"/>
    <property type="match status" value="1"/>
</dbReference>
<sequence>MAKKRVTLVQVAKDAGVSPATVSHFLNGNFQKMGAETKEKISLSINKLGYQVNPVAKSLITGRMHTIGLVLSDSTYDGDGYFEDLYFLHFAKVIKQQLKALGYKIILLDFEEIFMNIQMVDGIIVKATLDTEKFMPKLMDLNVPVITVGRHNLSYGAHVLRVNDYQSGQTGVNHLLSRGYDKLVILTYPHGHVPGFDDRLNGASETLQQNGKLPTVITGDMTETFGYDTVMNLAKSNQLPQALFCLNDISAIGALKACKDLNLAVPDQLAVLGVDDMPTVSELLSLSTIRHPINELAEAASKLMIESIETDGQRLDPVEEVFPTELMVRRTS</sequence>
<dbReference type="Pfam" id="PF00356">
    <property type="entry name" value="LacI"/>
    <property type="match status" value="1"/>
</dbReference>
<dbReference type="HOGENOM" id="CLU_037628_6_2_9"/>
<dbReference type="CDD" id="cd06267">
    <property type="entry name" value="PBP1_LacI_sugar_binding-like"/>
    <property type="match status" value="1"/>
</dbReference>
<reference evidence="5 6" key="1">
    <citation type="submission" date="2014-04" db="EMBL/GenBank/DDBJ databases">
        <authorList>
            <person name="Bishop-Lilly K.A."/>
            <person name="Broomall S.M."/>
            <person name="Chain P.S."/>
            <person name="Chertkov O."/>
            <person name="Coyne S.R."/>
            <person name="Daligault H.E."/>
            <person name="Davenport K.W."/>
            <person name="Erkkila T."/>
            <person name="Frey K.G."/>
            <person name="Gibbons H.S."/>
            <person name="Gu W."/>
            <person name="Jaissle J."/>
            <person name="Johnson S.L."/>
            <person name="Koroleva G.I."/>
            <person name="Ladner J.T."/>
            <person name="Lo C.-C."/>
            <person name="Minogue T.D."/>
            <person name="Munk C."/>
            <person name="Palacios G.F."/>
            <person name="Redden C.L."/>
            <person name="Rosenzweig C.N."/>
            <person name="Scholz M.B."/>
            <person name="Teshima H."/>
            <person name="Xu Y."/>
        </authorList>
    </citation>
    <scope>NUCLEOTIDE SEQUENCE [LARGE SCALE GENOMIC DNA]</scope>
    <source>
        <strain evidence="5 6">8244</strain>
    </source>
</reference>
<evidence type="ECO:0000256" key="1">
    <source>
        <dbReference type="ARBA" id="ARBA00023015"/>
    </source>
</evidence>
<evidence type="ECO:0000313" key="5">
    <source>
        <dbReference type="EMBL" id="KFN08336.1"/>
    </source>
</evidence>
<dbReference type="RefSeq" id="WP_036623576.1">
    <property type="nucleotide sequence ID" value="NZ_BOSD01000015.1"/>
</dbReference>
<keyword evidence="2" id="KW-0238">DNA-binding</keyword>
<dbReference type="PANTHER" id="PTHR30146:SF109">
    <property type="entry name" value="HTH-TYPE TRANSCRIPTIONAL REGULATOR GALS"/>
    <property type="match status" value="1"/>
</dbReference>
<dbReference type="InterPro" id="IPR010982">
    <property type="entry name" value="Lambda_DNA-bd_dom_sf"/>
</dbReference>
<dbReference type="InterPro" id="IPR046335">
    <property type="entry name" value="LacI/GalR-like_sensor"/>
</dbReference>
<feature type="domain" description="HTH lacI-type" evidence="4">
    <location>
        <begin position="6"/>
        <end position="61"/>
    </location>
</feature>
<evidence type="ECO:0000259" key="4">
    <source>
        <dbReference type="PROSITE" id="PS50932"/>
    </source>
</evidence>
<keyword evidence="6" id="KW-1185">Reference proteome</keyword>
<dbReference type="InterPro" id="IPR000843">
    <property type="entry name" value="HTH_LacI"/>
</dbReference>
<dbReference type="PROSITE" id="PS50932">
    <property type="entry name" value="HTH_LACI_2"/>
    <property type="match status" value="1"/>
</dbReference>
<dbReference type="STRING" id="44252.DJ90_1747"/>
<dbReference type="AlphaFoldDB" id="A0A090ZW12"/>
<dbReference type="Gene3D" id="3.40.50.2300">
    <property type="match status" value="2"/>
</dbReference>
<evidence type="ECO:0000256" key="2">
    <source>
        <dbReference type="ARBA" id="ARBA00023125"/>
    </source>
</evidence>
<dbReference type="EMBL" id="JMQA01000029">
    <property type="protein sequence ID" value="KFN08336.1"/>
    <property type="molecule type" value="Genomic_DNA"/>
</dbReference>
<dbReference type="GO" id="GO:0003700">
    <property type="term" value="F:DNA-binding transcription factor activity"/>
    <property type="evidence" value="ECO:0007669"/>
    <property type="project" value="TreeGrafter"/>
</dbReference>
<dbReference type="SUPFAM" id="SSF47413">
    <property type="entry name" value="lambda repressor-like DNA-binding domains"/>
    <property type="match status" value="1"/>
</dbReference>
<gene>
    <name evidence="5" type="ORF">DJ90_1747</name>
</gene>
<dbReference type="Pfam" id="PF13377">
    <property type="entry name" value="Peripla_BP_3"/>
    <property type="match status" value="1"/>
</dbReference>
<dbReference type="SMART" id="SM00354">
    <property type="entry name" value="HTH_LACI"/>
    <property type="match status" value="1"/>
</dbReference>
<dbReference type="OrthoDB" id="1639518at2"/>
<evidence type="ECO:0000256" key="3">
    <source>
        <dbReference type="ARBA" id="ARBA00023163"/>
    </source>
</evidence>
<keyword evidence="1" id="KW-0805">Transcription regulation</keyword>
<evidence type="ECO:0000313" key="6">
    <source>
        <dbReference type="Proteomes" id="UP000029278"/>
    </source>
</evidence>
<dbReference type="Proteomes" id="UP000029278">
    <property type="component" value="Unassembled WGS sequence"/>
</dbReference>
<accession>A0A090ZW12</accession>
<proteinExistence type="predicted"/>
<organism evidence="5 6">
    <name type="scientific">Paenibacillus macerans</name>
    <name type="common">Bacillus macerans</name>
    <dbReference type="NCBI Taxonomy" id="44252"/>
    <lineage>
        <taxon>Bacteria</taxon>
        <taxon>Bacillati</taxon>
        <taxon>Bacillota</taxon>
        <taxon>Bacilli</taxon>
        <taxon>Bacillales</taxon>
        <taxon>Paenibacillaceae</taxon>
        <taxon>Paenibacillus</taxon>
    </lineage>
</organism>
<dbReference type="GO" id="GO:0000976">
    <property type="term" value="F:transcription cis-regulatory region binding"/>
    <property type="evidence" value="ECO:0007669"/>
    <property type="project" value="TreeGrafter"/>
</dbReference>